<evidence type="ECO:0000313" key="10">
    <source>
        <dbReference type="EMBL" id="EIJ44106.1"/>
    </source>
</evidence>
<dbReference type="STRING" id="395493.BegalDRAFT_3287"/>
<keyword evidence="3" id="KW-0808">Transferase</keyword>
<evidence type="ECO:0000256" key="7">
    <source>
        <dbReference type="ARBA" id="ARBA00047942"/>
    </source>
</evidence>
<reference evidence="10 11" key="1">
    <citation type="submission" date="2011-11" db="EMBL/GenBank/DDBJ databases">
        <title>Improved High-Quality Draft sequence of Beggiatoa alba B18lD.</title>
        <authorList>
            <consortium name="US DOE Joint Genome Institute"/>
            <person name="Lucas S."/>
            <person name="Han J."/>
            <person name="Lapidus A."/>
            <person name="Cheng J.-F."/>
            <person name="Goodwin L."/>
            <person name="Pitluck S."/>
            <person name="Peters L."/>
            <person name="Mikhailova N."/>
            <person name="Held B."/>
            <person name="Detter J.C."/>
            <person name="Han C."/>
            <person name="Tapia R."/>
            <person name="Land M."/>
            <person name="Hauser L."/>
            <person name="Kyrpides N."/>
            <person name="Ivanova N."/>
            <person name="Pagani I."/>
            <person name="Samuel K."/>
            <person name="Teske A."/>
            <person name="Mueller J."/>
            <person name="Woyke T."/>
        </authorList>
    </citation>
    <scope>NUCLEOTIDE SEQUENCE [LARGE SCALE GENOMIC DNA]</scope>
    <source>
        <strain evidence="10 11">B18LD</strain>
    </source>
</reference>
<dbReference type="InterPro" id="IPR011639">
    <property type="entry name" value="MethylTrfase_TaqI-like_dom"/>
</dbReference>
<dbReference type="EMBL" id="JH600070">
    <property type="protein sequence ID" value="EIJ44106.1"/>
    <property type="molecule type" value="Genomic_DNA"/>
</dbReference>
<evidence type="ECO:0000256" key="6">
    <source>
        <dbReference type="ARBA" id="ARBA00023125"/>
    </source>
</evidence>
<dbReference type="GO" id="GO:0032259">
    <property type="term" value="P:methylation"/>
    <property type="evidence" value="ECO:0007669"/>
    <property type="project" value="UniProtKB-KW"/>
</dbReference>
<accession>I3CKG3</accession>
<name>I3CKG3_9GAMM</name>
<dbReference type="InterPro" id="IPR050953">
    <property type="entry name" value="N4_N6_ade-DNA_methylase"/>
</dbReference>
<evidence type="ECO:0000259" key="9">
    <source>
        <dbReference type="Pfam" id="PF12950"/>
    </source>
</evidence>
<dbReference type="RefSeq" id="WP_002691880.1">
    <property type="nucleotide sequence ID" value="NZ_JH600070.1"/>
</dbReference>
<comment type="catalytic activity">
    <reaction evidence="7">
        <text>a 2'-deoxyadenosine in DNA + S-adenosyl-L-methionine = an N(6)-methyl-2'-deoxyadenosine in DNA + S-adenosyl-L-homocysteine + H(+)</text>
        <dbReference type="Rhea" id="RHEA:15197"/>
        <dbReference type="Rhea" id="RHEA-COMP:12418"/>
        <dbReference type="Rhea" id="RHEA-COMP:12419"/>
        <dbReference type="ChEBI" id="CHEBI:15378"/>
        <dbReference type="ChEBI" id="CHEBI:57856"/>
        <dbReference type="ChEBI" id="CHEBI:59789"/>
        <dbReference type="ChEBI" id="CHEBI:90615"/>
        <dbReference type="ChEBI" id="CHEBI:90616"/>
        <dbReference type="EC" id="2.1.1.72"/>
    </reaction>
</comment>
<gene>
    <name evidence="10" type="ORF">BegalDRAFT_3287</name>
</gene>
<organism evidence="10 11">
    <name type="scientific">Beggiatoa alba B18LD</name>
    <dbReference type="NCBI Taxonomy" id="395493"/>
    <lineage>
        <taxon>Bacteria</taxon>
        <taxon>Pseudomonadati</taxon>
        <taxon>Pseudomonadota</taxon>
        <taxon>Gammaproteobacteria</taxon>
        <taxon>Thiotrichales</taxon>
        <taxon>Thiotrichaceae</taxon>
        <taxon>Beggiatoa</taxon>
    </lineage>
</organism>
<dbReference type="eggNOG" id="COG0827">
    <property type="taxonomic scope" value="Bacteria"/>
</dbReference>
<keyword evidence="10" id="KW-0540">Nuclease</keyword>
<keyword evidence="10" id="KW-0378">Hydrolase</keyword>
<evidence type="ECO:0000256" key="2">
    <source>
        <dbReference type="ARBA" id="ARBA00022603"/>
    </source>
</evidence>
<dbReference type="AlphaFoldDB" id="I3CKG3"/>
<dbReference type="OrthoDB" id="5749002at2"/>
<keyword evidence="4" id="KW-0949">S-adenosyl-L-methionine</keyword>
<evidence type="ECO:0000256" key="4">
    <source>
        <dbReference type="ARBA" id="ARBA00022691"/>
    </source>
</evidence>
<keyword evidence="11" id="KW-1185">Reference proteome</keyword>
<dbReference type="PRINTS" id="PR00507">
    <property type="entry name" value="N12N6MTFRASE"/>
</dbReference>
<feature type="domain" description="Type II methyltransferase M.TaqI-like" evidence="8">
    <location>
        <begin position="483"/>
        <end position="799"/>
    </location>
</feature>
<evidence type="ECO:0000256" key="3">
    <source>
        <dbReference type="ARBA" id="ARBA00022679"/>
    </source>
</evidence>
<dbReference type="Pfam" id="PF12950">
    <property type="entry name" value="TaqI_C"/>
    <property type="match status" value="1"/>
</dbReference>
<feature type="domain" description="TaqI-like C-terminal specificity" evidence="9">
    <location>
        <begin position="917"/>
        <end position="1081"/>
    </location>
</feature>
<proteinExistence type="predicted"/>
<dbReference type="GO" id="GO:0004519">
    <property type="term" value="F:endonuclease activity"/>
    <property type="evidence" value="ECO:0007669"/>
    <property type="project" value="UniProtKB-KW"/>
</dbReference>
<keyword evidence="6" id="KW-0238">DNA-binding</keyword>
<dbReference type="GO" id="GO:0003677">
    <property type="term" value="F:DNA binding"/>
    <property type="evidence" value="ECO:0007669"/>
    <property type="project" value="UniProtKB-KW"/>
</dbReference>
<protein>
    <recommendedName>
        <fullName evidence="1">site-specific DNA-methyltransferase (adenine-specific)</fullName>
        <ecNumber evidence="1">2.1.1.72</ecNumber>
    </recommendedName>
</protein>
<dbReference type="PANTHER" id="PTHR33841">
    <property type="entry name" value="DNA METHYLTRANSFERASE YEEA-RELATED"/>
    <property type="match status" value="1"/>
</dbReference>
<dbReference type="GO" id="GO:0009007">
    <property type="term" value="F:site-specific DNA-methyltransferase (adenine-specific) activity"/>
    <property type="evidence" value="ECO:0007669"/>
    <property type="project" value="UniProtKB-EC"/>
</dbReference>
<dbReference type="GO" id="GO:0009307">
    <property type="term" value="P:DNA restriction-modification system"/>
    <property type="evidence" value="ECO:0007669"/>
    <property type="project" value="UniProtKB-KW"/>
</dbReference>
<evidence type="ECO:0000256" key="1">
    <source>
        <dbReference type="ARBA" id="ARBA00011900"/>
    </source>
</evidence>
<dbReference type="eggNOG" id="COG1002">
    <property type="taxonomic scope" value="Bacteria"/>
</dbReference>
<dbReference type="InterPro" id="IPR025931">
    <property type="entry name" value="TaqI_C"/>
</dbReference>
<keyword evidence="5" id="KW-0680">Restriction system</keyword>
<keyword evidence="2" id="KW-0489">Methyltransferase</keyword>
<dbReference type="Gene3D" id="3.40.50.150">
    <property type="entry name" value="Vaccinia Virus protein VP39"/>
    <property type="match status" value="1"/>
</dbReference>
<dbReference type="HOGENOM" id="CLU_002539_1_1_6"/>
<dbReference type="EC" id="2.1.1.72" evidence="1"/>
<evidence type="ECO:0000259" key="8">
    <source>
        <dbReference type="Pfam" id="PF07669"/>
    </source>
</evidence>
<dbReference type="PROSITE" id="PS00092">
    <property type="entry name" value="N6_MTASE"/>
    <property type="match status" value="1"/>
</dbReference>
<dbReference type="InterPro" id="IPR002052">
    <property type="entry name" value="DNA_methylase_N6_adenine_CS"/>
</dbReference>
<dbReference type="Pfam" id="PF07669">
    <property type="entry name" value="Eco57I"/>
    <property type="match status" value="1"/>
</dbReference>
<dbReference type="SUPFAM" id="SSF53335">
    <property type="entry name" value="S-adenosyl-L-methionine-dependent methyltransferases"/>
    <property type="match status" value="1"/>
</dbReference>
<dbReference type="Proteomes" id="UP000005744">
    <property type="component" value="Unassembled WGS sequence"/>
</dbReference>
<evidence type="ECO:0000313" key="11">
    <source>
        <dbReference type="Proteomes" id="UP000005744"/>
    </source>
</evidence>
<dbReference type="PANTHER" id="PTHR33841:SF1">
    <property type="entry name" value="DNA METHYLTRANSFERASE A"/>
    <property type="match status" value="1"/>
</dbReference>
<keyword evidence="10" id="KW-0255">Endonuclease</keyword>
<evidence type="ECO:0000256" key="5">
    <source>
        <dbReference type="ARBA" id="ARBA00022747"/>
    </source>
</evidence>
<sequence length="1136" mass="133578">MIDKKTLQTEILEAPYQPEKWRDVLIRYFGAKKFHQLPQIIPISDNELATEAVELGSFYTADERLIGIYEVKLTPQIWISKNRVGLRNLLRQVYQYDVDGALIVFVQEDKWRFSYISEIRTLDEKKQTEPKRYTYLFGKGESCRTAADRFDKLKDKPIYLNDLYEAFSVEKLNKDFFKTYKAFYEKFWQYLAKNTEYYQQLIDNRQTDEDKKQKPIRDFAKKLLGRMVFLQFLQKKGWLGVSASRKDWKNGDMKFLQSLFRSHPQPEKFHSTALKTLFFETLNIKRENDIAPASLGIAIKLPYLNGGLFDQDSAFIYKIDFPADYFANLLDFFEQYNFTIDENDPYDSEIGIDPEMLGHIFENLLEENREKGTFYTPKEIVHFLCQESLIEYLHTQLPLENKEVFELLIRNNQVHASITAYKKANIINDKLKAVKICDPTIGSGAFPMGLLKEIFECRRLLYPYLRNHTIFDPIAVKKEIIQKNIYGVDLEYGAVEIARLRFWLTLVVDEDEPQPLPNLDFKIMQGNSLLERFGTVKLEDLAKKTENAVEERQPSLGIGFEAEKPLEAFSQDSKEQLDKLIDKYFDPDKLEKDTGEKLDKSEAKKQINQFVEKKIHAFIQACQDDLTYKIKAVERKWESLGINVKNKDFTKLNQKSKEFKQYLDWQKQLAGLDETEQKLLVLQKTEDKPYFLWHLWFKNVFKEGGFDIVIGNPPYRQLQKMTEEIHILQELGYETFTRMGDLYCLFYEKGLSLLKYNGILAFITSNKWMRAAYGESLRQYFIKHSNPLILIDFGGFQVFDSATVDTNIFIGQKAEFQNKVKTCVFGKDFSLKNMSDFFQQHSTLNTHFNTPNSWIVVDEIEKQIKEKIEKIGTPLREWDINIYRGVLTGYNEAFIIDSATRDKLISVSPNSAEIIRPILRGRDIKRYGHEWQGLYIIGTLPSLRVDIEKYPAVKEHLLSFGRERLEQTGKQYKVDGKIIKSRKITNYQWFETQDSISYWEDFFKPKIIYPEIVREPQFSYDTNSIFINDTCFVMVGQNLKYILALLNSRPVSYFFKKFYAGGGLGEDGYRYKKVFLENLPLPKPDNQLEDKINHLVDEIHKQKEDNRETLYIENELDTLIFNLYSLTEEEIQIIIK</sequence>
<dbReference type="InterPro" id="IPR029063">
    <property type="entry name" value="SAM-dependent_MTases_sf"/>
</dbReference>